<reference evidence="1 2" key="1">
    <citation type="journal article" date="2011" name="BMC Genomics">
        <title>Genomic insights into an obligate epibiotic bacterial predator: Micavibrio aeruginosavorus ARL-13.</title>
        <authorList>
            <person name="Wang Z."/>
            <person name="Kadouri D."/>
            <person name="Wu M."/>
        </authorList>
    </citation>
    <scope>NUCLEOTIDE SEQUENCE [LARGE SCALE GENOMIC DNA]</scope>
    <source>
        <strain evidence="1 2">ARL-13</strain>
    </source>
</reference>
<dbReference type="KEGG" id="mai:MICA_329"/>
<sequence>MAGLLTKAFRALFFKPLTKQEQDWIDLIKKISPDPKTLQADGTVRTKHGRNIYPYTVSVNCSDPLLGWSMSADMRYYTQPRMAELAQQIRPLRTSPKDDHIHINEATGDFYLHSDVLKNGIEHATILGQIDVALERDMLKWQESRIRTPKMVGLKLN</sequence>
<dbReference type="EMBL" id="CP002382">
    <property type="protein sequence ID" value="AEP08674.1"/>
    <property type="molecule type" value="Genomic_DNA"/>
</dbReference>
<dbReference type="RefSeq" id="WP_014101897.1">
    <property type="nucleotide sequence ID" value="NC_016026.1"/>
</dbReference>
<accession>G2KR22</accession>
<keyword evidence="2" id="KW-1185">Reference proteome</keyword>
<name>G2KR22_MICAA</name>
<evidence type="ECO:0000313" key="1">
    <source>
        <dbReference type="EMBL" id="AEP08674.1"/>
    </source>
</evidence>
<gene>
    <name evidence="1" type="ordered locus">MICA_329</name>
</gene>
<dbReference type="STRING" id="856793.MICA_329"/>
<dbReference type="HOGENOM" id="CLU_1675844_0_0_5"/>
<dbReference type="Proteomes" id="UP000009286">
    <property type="component" value="Chromosome"/>
</dbReference>
<organism evidence="1 2">
    <name type="scientific">Micavibrio aeruginosavorus (strain ARL-13)</name>
    <dbReference type="NCBI Taxonomy" id="856793"/>
    <lineage>
        <taxon>Bacteria</taxon>
        <taxon>Pseudomonadati</taxon>
        <taxon>Bdellovibrionota</taxon>
        <taxon>Bdellovibrionia</taxon>
        <taxon>Bdellovibrionales</taxon>
        <taxon>Pseudobdellovibrionaceae</taxon>
        <taxon>Micavibrio</taxon>
    </lineage>
</organism>
<proteinExistence type="predicted"/>
<evidence type="ECO:0000313" key="2">
    <source>
        <dbReference type="Proteomes" id="UP000009286"/>
    </source>
</evidence>
<dbReference type="AlphaFoldDB" id="G2KR22"/>
<protein>
    <submittedName>
        <fullName evidence="1">Uncharacterized protein</fullName>
    </submittedName>
</protein>
<dbReference type="OrthoDB" id="9823163at2"/>